<keyword evidence="1" id="KW-0175">Coiled coil</keyword>
<reference evidence="2 3" key="1">
    <citation type="submission" date="2017-06" db="EMBL/GenBank/DDBJ databases">
        <authorList>
            <person name="Kim H.J."/>
            <person name="Triplett B.A."/>
        </authorList>
    </citation>
    <scope>NUCLEOTIDE SEQUENCE [LARGE SCALE GENOMIC DNA]</scope>
    <source>
        <strain evidence="2 3">DSM 25597</strain>
    </source>
</reference>
<name>A0A239DZ54_9FLAO</name>
<organism evidence="2 3">
    <name type="scientific">Dokdonia pacifica</name>
    <dbReference type="NCBI Taxonomy" id="1627892"/>
    <lineage>
        <taxon>Bacteria</taxon>
        <taxon>Pseudomonadati</taxon>
        <taxon>Bacteroidota</taxon>
        <taxon>Flavobacteriia</taxon>
        <taxon>Flavobacteriales</taxon>
        <taxon>Flavobacteriaceae</taxon>
        <taxon>Dokdonia</taxon>
    </lineage>
</organism>
<sequence length="186" mass="20775">METPSIVDTLIQNISTDQELLKDADAKITQAKEEKATVADRLKGYRKEVEVFLKYANEEQKKQIEAFGFDTVQTKSGLNDVATHALNIIMEAKGNFLTNDELYTIYAGSHPNPKEVVNYTAFNIKCRPLFNSQKLLRKKAADGLSSREDIISLNGTPIKKGAPKTIALKKGILNEDKKDDTTVKEK</sequence>
<keyword evidence="3" id="KW-1185">Reference proteome</keyword>
<dbReference type="AlphaFoldDB" id="A0A239DZ54"/>
<protein>
    <submittedName>
        <fullName evidence="2">Uncharacterized protein</fullName>
    </submittedName>
</protein>
<evidence type="ECO:0000256" key="1">
    <source>
        <dbReference type="SAM" id="Coils"/>
    </source>
</evidence>
<dbReference type="OrthoDB" id="1201873at2"/>
<gene>
    <name evidence="2" type="ORF">SAMN06265376_1133</name>
</gene>
<accession>A0A239DZ54</accession>
<feature type="coiled-coil region" evidence="1">
    <location>
        <begin position="14"/>
        <end position="48"/>
    </location>
</feature>
<evidence type="ECO:0000313" key="3">
    <source>
        <dbReference type="Proteomes" id="UP000198379"/>
    </source>
</evidence>
<proteinExistence type="predicted"/>
<evidence type="ECO:0000313" key="2">
    <source>
        <dbReference type="EMBL" id="SNS37411.1"/>
    </source>
</evidence>
<dbReference type="Proteomes" id="UP000198379">
    <property type="component" value="Unassembled WGS sequence"/>
</dbReference>
<dbReference type="EMBL" id="FZNY01000013">
    <property type="protein sequence ID" value="SNS37411.1"/>
    <property type="molecule type" value="Genomic_DNA"/>
</dbReference>
<dbReference type="RefSeq" id="WP_089373963.1">
    <property type="nucleotide sequence ID" value="NZ_BMEP01000004.1"/>
</dbReference>